<evidence type="ECO:0000313" key="2">
    <source>
        <dbReference type="EMBL" id="MDI9861102.1"/>
    </source>
</evidence>
<dbReference type="SUPFAM" id="SSF50998">
    <property type="entry name" value="Quinoprotein alcohol dehydrogenase-like"/>
    <property type="match status" value="1"/>
</dbReference>
<organism evidence="2 3">
    <name type="scientific">Flectobacillus roseus</name>
    <dbReference type="NCBI Taxonomy" id="502259"/>
    <lineage>
        <taxon>Bacteria</taxon>
        <taxon>Pseudomonadati</taxon>
        <taxon>Bacteroidota</taxon>
        <taxon>Cytophagia</taxon>
        <taxon>Cytophagales</taxon>
        <taxon>Flectobacillaceae</taxon>
        <taxon>Flectobacillus</taxon>
    </lineage>
</organism>
<protein>
    <submittedName>
        <fullName evidence="2">Uncharacterized protein</fullName>
    </submittedName>
</protein>
<feature type="chain" id="PRO_5047256409" evidence="1">
    <location>
        <begin position="19"/>
        <end position="244"/>
    </location>
</feature>
<keyword evidence="1" id="KW-0732">Signal</keyword>
<comment type="caution">
    <text evidence="2">The sequence shown here is derived from an EMBL/GenBank/DDBJ whole genome shotgun (WGS) entry which is preliminary data.</text>
</comment>
<name>A0ABT6YCE0_9BACT</name>
<evidence type="ECO:0000256" key="1">
    <source>
        <dbReference type="SAM" id="SignalP"/>
    </source>
</evidence>
<accession>A0ABT6YCE0</accession>
<feature type="signal peptide" evidence="1">
    <location>
        <begin position="1"/>
        <end position="18"/>
    </location>
</feature>
<dbReference type="Proteomes" id="UP001236507">
    <property type="component" value="Unassembled WGS sequence"/>
</dbReference>
<dbReference type="InterPro" id="IPR011047">
    <property type="entry name" value="Quinoprotein_ADH-like_sf"/>
</dbReference>
<proteinExistence type="predicted"/>
<gene>
    <name evidence="2" type="ORF">QM524_17935</name>
</gene>
<dbReference type="RefSeq" id="WP_283345606.1">
    <property type="nucleotide sequence ID" value="NZ_JASHIF010000017.1"/>
</dbReference>
<dbReference type="EMBL" id="JASHIF010000017">
    <property type="protein sequence ID" value="MDI9861102.1"/>
    <property type="molecule type" value="Genomic_DNA"/>
</dbReference>
<evidence type="ECO:0000313" key="3">
    <source>
        <dbReference type="Proteomes" id="UP001236507"/>
    </source>
</evidence>
<keyword evidence="3" id="KW-1185">Reference proteome</keyword>
<reference evidence="2 3" key="1">
    <citation type="submission" date="2023-05" db="EMBL/GenBank/DDBJ databases">
        <title>Novel species of genus Flectobacillus isolated from stream in China.</title>
        <authorList>
            <person name="Lu H."/>
        </authorList>
    </citation>
    <scope>NUCLEOTIDE SEQUENCE [LARGE SCALE GENOMIC DNA]</scope>
    <source>
        <strain evidence="2 3">KCTC 42575</strain>
    </source>
</reference>
<sequence>MKKAFFLFFTLLSFKSWGQVNTFLTYKKEIYPSRKYITQSDTLQWGSLEVITTMIHPKKNTANQFACRAWLYIRKNRKTVSKKFYDIDPVGSCSGLYLPSQQPLKDYFIVSKFGDYDGETLLIDASGKLTTLQGGAFAVSKDGRYLFANYSSDIQILTIYDLKNHKILMSIENMDGLEYQNIYDKNGTYYVSYFPREGSLTSELGFIDFQRKRIQKTKVSLHQNLLLPTYNEVWKQVNCNCSSH</sequence>